<accession>A0A1B2IWM9</accession>
<protein>
    <recommendedName>
        <fullName evidence="1">Integron-associated effector binding protein domain-containing protein</fullName>
    </recommendedName>
</protein>
<dbReference type="AlphaFoldDB" id="A0A1B2IWM9"/>
<dbReference type="Gene3D" id="3.20.80.10">
    <property type="entry name" value="Regulatory factor, effector binding domain"/>
    <property type="match status" value="1"/>
</dbReference>
<dbReference type="KEGG" id="lpd:AYR62_13330"/>
<organism evidence="2 3">
    <name type="scientific">Secundilactobacillus paracollinoides</name>
    <dbReference type="NCBI Taxonomy" id="240427"/>
    <lineage>
        <taxon>Bacteria</taxon>
        <taxon>Bacillati</taxon>
        <taxon>Bacillota</taxon>
        <taxon>Bacilli</taxon>
        <taxon>Lactobacillales</taxon>
        <taxon>Lactobacillaceae</taxon>
        <taxon>Secundilactobacillus</taxon>
    </lineage>
</organism>
<gene>
    <name evidence="2" type="ORF">AYR63_04560</name>
</gene>
<reference evidence="2 3" key="1">
    <citation type="submission" date="2016-03" db="EMBL/GenBank/DDBJ databases">
        <title>Pediococcus and Lactobacillus from brewery environment - whole genome sequencing and assembly.</title>
        <authorList>
            <person name="Behr J."/>
            <person name="Geissler A.J."/>
            <person name="Vogel R.F."/>
        </authorList>
    </citation>
    <scope>NUCLEOTIDE SEQUENCE [LARGE SCALE GENOMIC DNA]</scope>
    <source>
        <strain evidence="2 3">TMW 1.1995</strain>
    </source>
</reference>
<evidence type="ECO:0000313" key="2">
    <source>
        <dbReference type="EMBL" id="ANZ66476.1"/>
    </source>
</evidence>
<keyword evidence="3" id="KW-1185">Reference proteome</keyword>
<name>A0A1B2IWM9_9LACO</name>
<proteinExistence type="predicted"/>
<dbReference type="STRING" id="240427.AYR62_13330"/>
<dbReference type="InterPro" id="IPR011256">
    <property type="entry name" value="Reg_factor_effector_dom_sf"/>
</dbReference>
<dbReference type="EMBL" id="CP014924">
    <property type="protein sequence ID" value="ANZ66476.1"/>
    <property type="molecule type" value="Genomic_DNA"/>
</dbReference>
<sequence>MFEKEFLTMTPYKIETRDAFTVYAIGTQLSLGNHDFSAIFKEKRTFEKQLKDDGIQAKLDAGATSDLHYAINESYHHKMMYYLGVDADHALTGDEAGRLIEFPAGPYLVVPHAAADVDTLRNELSGTTFGDIIGRLEGYAYVGGPNAVAETGTNDQGLVTGEMLVPLVEQ</sequence>
<dbReference type="OrthoDB" id="2242165at2"/>
<feature type="domain" description="Integron-associated effector binding protein" evidence="1">
    <location>
        <begin position="13"/>
        <end position="166"/>
    </location>
</feature>
<evidence type="ECO:0000313" key="3">
    <source>
        <dbReference type="Proteomes" id="UP000093267"/>
    </source>
</evidence>
<dbReference type="Pfam" id="PF14526">
    <property type="entry name" value="Cass2"/>
    <property type="match status" value="1"/>
</dbReference>
<evidence type="ECO:0000259" key="1">
    <source>
        <dbReference type="Pfam" id="PF14526"/>
    </source>
</evidence>
<dbReference type="Proteomes" id="UP000093267">
    <property type="component" value="Chromosome"/>
</dbReference>
<dbReference type="InterPro" id="IPR029441">
    <property type="entry name" value="Cass2"/>
</dbReference>